<dbReference type="InterPro" id="IPR036832">
    <property type="entry name" value="PPK_N_dom_sf"/>
</dbReference>
<organism evidence="2">
    <name type="scientific">Hellea balneolensis</name>
    <dbReference type="NCBI Taxonomy" id="287478"/>
    <lineage>
        <taxon>Bacteria</taxon>
        <taxon>Pseudomonadati</taxon>
        <taxon>Pseudomonadota</taxon>
        <taxon>Alphaproteobacteria</taxon>
        <taxon>Maricaulales</taxon>
        <taxon>Robiginitomaculaceae</taxon>
        <taxon>Hellea</taxon>
    </lineage>
</organism>
<keyword evidence="2" id="KW-0808">Transferase</keyword>
<dbReference type="GO" id="GO:0006799">
    <property type="term" value="P:polyphosphate biosynthetic process"/>
    <property type="evidence" value="ECO:0007669"/>
    <property type="project" value="InterPro"/>
</dbReference>
<sequence>MTVPTPHKKLATASIKNDDRARTRRAYTPDLFLNRELSWLKFNWRVLNEACDKRTPLLDQVKFLAIVSSNLDEFCMKRIGGLRLQLDAGLTKPTIDGRSPAEQIDLCAREMEKLGQAKENAFKTTRGKLEKKGIYIRPYSSLSKGDKQAMRD</sequence>
<proteinExistence type="predicted"/>
<dbReference type="PANTHER" id="PTHR30218:SF0">
    <property type="entry name" value="POLYPHOSPHATE KINASE"/>
    <property type="match status" value="1"/>
</dbReference>
<evidence type="ECO:0000313" key="2">
    <source>
        <dbReference type="EMBL" id="HFB55365.1"/>
    </source>
</evidence>
<dbReference type="GO" id="GO:0008976">
    <property type="term" value="F:polyphosphate kinase activity"/>
    <property type="evidence" value="ECO:0007669"/>
    <property type="project" value="UniProtKB-EC"/>
</dbReference>
<feature type="domain" description="Polyphosphate kinase N-terminal" evidence="1">
    <location>
        <begin position="32"/>
        <end position="136"/>
    </location>
</feature>
<dbReference type="EC" id="2.7.4.1" evidence="2"/>
<feature type="non-terminal residue" evidence="2">
    <location>
        <position position="152"/>
    </location>
</feature>
<dbReference type="Pfam" id="PF13089">
    <property type="entry name" value="PP_kinase_N"/>
    <property type="match status" value="1"/>
</dbReference>
<dbReference type="Gene3D" id="1.20.58.310">
    <property type="entry name" value="Polyphosphate kinase N-terminal domain"/>
    <property type="match status" value="1"/>
</dbReference>
<gene>
    <name evidence="2" type="ORF">ENJ46_05520</name>
</gene>
<accession>A0A7C3CCX7</accession>
<name>A0A7C3CCX7_9PROT</name>
<keyword evidence="2" id="KW-0418">Kinase</keyword>
<dbReference type="GO" id="GO:0009358">
    <property type="term" value="C:polyphosphate kinase complex"/>
    <property type="evidence" value="ECO:0007669"/>
    <property type="project" value="InterPro"/>
</dbReference>
<comment type="caution">
    <text evidence="2">The sequence shown here is derived from an EMBL/GenBank/DDBJ whole genome shotgun (WGS) entry which is preliminary data.</text>
</comment>
<protein>
    <submittedName>
        <fullName evidence="2">RNA degradosome polyphosphate kinase</fullName>
        <ecNumber evidence="2">2.7.4.1</ecNumber>
    </submittedName>
</protein>
<dbReference type="InterPro" id="IPR025198">
    <property type="entry name" value="PPK_N_dom"/>
</dbReference>
<dbReference type="PANTHER" id="PTHR30218">
    <property type="entry name" value="POLYPHOSPHATE KINASE"/>
    <property type="match status" value="1"/>
</dbReference>
<dbReference type="Proteomes" id="UP000886042">
    <property type="component" value="Unassembled WGS sequence"/>
</dbReference>
<dbReference type="AlphaFoldDB" id="A0A7C3CCX7"/>
<dbReference type="InterPro" id="IPR003414">
    <property type="entry name" value="PP_kinase"/>
</dbReference>
<dbReference type="SUPFAM" id="SSF140356">
    <property type="entry name" value="PPK N-terminal domain-like"/>
    <property type="match status" value="1"/>
</dbReference>
<dbReference type="EMBL" id="DRMN01000360">
    <property type="protein sequence ID" value="HFB55365.1"/>
    <property type="molecule type" value="Genomic_DNA"/>
</dbReference>
<reference evidence="2" key="1">
    <citation type="journal article" date="2020" name="mSystems">
        <title>Genome- and Community-Level Interaction Insights into Carbon Utilization and Element Cycling Functions of Hydrothermarchaeota in Hydrothermal Sediment.</title>
        <authorList>
            <person name="Zhou Z."/>
            <person name="Liu Y."/>
            <person name="Xu W."/>
            <person name="Pan J."/>
            <person name="Luo Z.H."/>
            <person name="Li M."/>
        </authorList>
    </citation>
    <scope>NUCLEOTIDE SEQUENCE [LARGE SCALE GENOMIC DNA]</scope>
    <source>
        <strain evidence="2">HyVt-489</strain>
    </source>
</reference>
<evidence type="ECO:0000259" key="1">
    <source>
        <dbReference type="Pfam" id="PF13089"/>
    </source>
</evidence>